<accession>A0A7C3GUC0</accession>
<organism evidence="2">
    <name type="scientific">Thermosulfurimonas dismutans</name>
    <dbReference type="NCBI Taxonomy" id="999894"/>
    <lineage>
        <taxon>Bacteria</taxon>
        <taxon>Pseudomonadati</taxon>
        <taxon>Thermodesulfobacteriota</taxon>
        <taxon>Thermodesulfobacteria</taxon>
        <taxon>Thermodesulfobacteriales</taxon>
        <taxon>Thermodesulfobacteriaceae</taxon>
        <taxon>Thermosulfurimonas</taxon>
    </lineage>
</organism>
<sequence length="181" mass="20983">MNCRAVEEWLAEHTFECPVGRVSPAQCERNRGKPSLREYNWLGDRKELYRKYPNWKGPEEGFRPAECEACRDWERLIREFHEKKGKIHERGEEMARKKNEAGASKAKPFSERKNMNVQVNFKGWEEVWEALNRAAYEECRLLSHQVIYAVKFYLESRGYLAKKAVPGGACGEEAPAGEAGK</sequence>
<evidence type="ECO:0000313" key="2">
    <source>
        <dbReference type="EMBL" id="HFC97504.1"/>
    </source>
</evidence>
<protein>
    <submittedName>
        <fullName evidence="2">Uncharacterized protein</fullName>
    </submittedName>
</protein>
<gene>
    <name evidence="2" type="ORF">ENJ40_03460</name>
</gene>
<feature type="compositionally biased region" description="Basic and acidic residues" evidence="1">
    <location>
        <begin position="87"/>
        <end position="100"/>
    </location>
</feature>
<name>A0A7C3GUC0_9BACT</name>
<feature type="region of interest" description="Disordered" evidence="1">
    <location>
        <begin position="87"/>
        <end position="107"/>
    </location>
</feature>
<dbReference type="EMBL" id="DRMH01000038">
    <property type="protein sequence ID" value="HFC97504.1"/>
    <property type="molecule type" value="Genomic_DNA"/>
</dbReference>
<dbReference type="Proteomes" id="UP000886043">
    <property type="component" value="Unassembled WGS sequence"/>
</dbReference>
<comment type="caution">
    <text evidence="2">The sequence shown here is derived from an EMBL/GenBank/DDBJ whole genome shotgun (WGS) entry which is preliminary data.</text>
</comment>
<dbReference type="AlphaFoldDB" id="A0A7C3GUC0"/>
<evidence type="ECO:0000256" key="1">
    <source>
        <dbReference type="SAM" id="MobiDB-lite"/>
    </source>
</evidence>
<proteinExistence type="predicted"/>
<reference evidence="2" key="1">
    <citation type="journal article" date="2020" name="mSystems">
        <title>Genome- and Community-Level Interaction Insights into Carbon Utilization and Element Cycling Functions of Hydrothermarchaeota in Hydrothermal Sediment.</title>
        <authorList>
            <person name="Zhou Z."/>
            <person name="Liu Y."/>
            <person name="Xu W."/>
            <person name="Pan J."/>
            <person name="Luo Z.H."/>
            <person name="Li M."/>
        </authorList>
    </citation>
    <scope>NUCLEOTIDE SEQUENCE [LARGE SCALE GENOMIC DNA]</scope>
    <source>
        <strain evidence="2">HyVt-483</strain>
    </source>
</reference>